<keyword evidence="3" id="KW-0004">4Fe-4S</keyword>
<keyword evidence="4" id="KW-0500">Molybdenum</keyword>
<dbReference type="GO" id="GO:0043546">
    <property type="term" value="F:molybdopterin cofactor binding"/>
    <property type="evidence" value="ECO:0007669"/>
    <property type="project" value="InterPro"/>
</dbReference>
<dbReference type="PROSITE" id="PS00932">
    <property type="entry name" value="MOLYBDOPTERIN_PROK_3"/>
    <property type="match status" value="1"/>
</dbReference>
<keyword evidence="3" id="KW-0408">Iron</keyword>
<comment type="cofactor">
    <cofactor evidence="2">
        <name>[4Fe-4S] cluster</name>
        <dbReference type="ChEBI" id="CHEBI:49883"/>
    </cofactor>
</comment>
<dbReference type="InterPro" id="IPR050123">
    <property type="entry name" value="Prok_molybdopt-oxidoreductase"/>
</dbReference>
<keyword evidence="5" id="KW-0479">Metal-binding</keyword>
<gene>
    <name evidence="8" type="ORF">EPS76_22350</name>
</gene>
<keyword evidence="6" id="KW-0560">Oxidoreductase</keyword>
<dbReference type="GO" id="GO:0046872">
    <property type="term" value="F:metal ion binding"/>
    <property type="evidence" value="ECO:0007669"/>
    <property type="project" value="UniProtKB-KW"/>
</dbReference>
<dbReference type="Gene3D" id="3.40.50.12440">
    <property type="match status" value="1"/>
</dbReference>
<keyword evidence="3" id="KW-0411">Iron-sulfur</keyword>
<feature type="non-terminal residue" evidence="8">
    <location>
        <position position="1"/>
    </location>
</feature>
<evidence type="ECO:0000256" key="2">
    <source>
        <dbReference type="ARBA" id="ARBA00001966"/>
    </source>
</evidence>
<evidence type="ECO:0000256" key="3">
    <source>
        <dbReference type="ARBA" id="ARBA00022485"/>
    </source>
</evidence>
<dbReference type="SUPFAM" id="SSF50692">
    <property type="entry name" value="ADC-like"/>
    <property type="match status" value="1"/>
</dbReference>
<evidence type="ECO:0000313" key="9">
    <source>
        <dbReference type="Proteomes" id="UP000288730"/>
    </source>
</evidence>
<reference evidence="8 9" key="1">
    <citation type="submission" date="2019-01" db="EMBL/GenBank/DDBJ databases">
        <title>Genomic analysis of febrile catheter-associated UTI E. coli isolates.</title>
        <authorList>
            <person name="Potter R."/>
            <person name="Zou Z."/>
            <person name="Henderson J."/>
            <person name="Dantas G."/>
        </authorList>
    </citation>
    <scope>NUCLEOTIDE SEQUENCE [LARGE SCALE GENOMIC DNA]</scope>
    <source>
        <strain evidence="8 9">29_CAASB</strain>
    </source>
</reference>
<evidence type="ECO:0000313" key="8">
    <source>
        <dbReference type="EMBL" id="RXD10377.1"/>
    </source>
</evidence>
<evidence type="ECO:0000256" key="5">
    <source>
        <dbReference type="ARBA" id="ARBA00022723"/>
    </source>
</evidence>
<sequence>RFRDIQAQPRKIISSPTWSGLESDHVSYNAGYTNVHELIPWRTLSGRQQLYQDHPWMRAFGESLVAYRPPIDTRSVSEMRQIPPNGFPEKALNFLTPHQKWGIHSTYSENLLMLTLSRGGPIVWISETDARELTIVDNDWVEVFNANGALTARAVVSQRVPPGMTMMYHAQERIMNIPGSEVTGMRGGIHNSVTRVCPKPTHMIGGYAQLAWGFNYYGTVGSNRDEFIMIRKMKNVNWLDDEGRDQVQEAKK</sequence>
<dbReference type="GO" id="GO:1990204">
    <property type="term" value="C:oxidoreductase complex"/>
    <property type="evidence" value="ECO:0007669"/>
    <property type="project" value="UniProtKB-ARBA"/>
</dbReference>
<comment type="caution">
    <text evidence="8">The sequence shown here is derived from an EMBL/GenBank/DDBJ whole genome shotgun (WGS) entry which is preliminary data.</text>
</comment>
<evidence type="ECO:0000256" key="4">
    <source>
        <dbReference type="ARBA" id="ARBA00022505"/>
    </source>
</evidence>
<evidence type="ECO:0000256" key="1">
    <source>
        <dbReference type="ARBA" id="ARBA00001942"/>
    </source>
</evidence>
<dbReference type="GO" id="GO:0045333">
    <property type="term" value="P:cellular respiration"/>
    <property type="evidence" value="ECO:0007669"/>
    <property type="project" value="UniProtKB-ARBA"/>
</dbReference>
<evidence type="ECO:0000259" key="7">
    <source>
        <dbReference type="Pfam" id="PF01568"/>
    </source>
</evidence>
<proteinExistence type="predicted"/>
<dbReference type="InterPro" id="IPR006657">
    <property type="entry name" value="MoPterin_dinucl-bd_dom"/>
</dbReference>
<dbReference type="InterPro" id="IPR037943">
    <property type="entry name" value="MopB_CT_Nitrate-R-NarG-like"/>
</dbReference>
<dbReference type="PANTHER" id="PTHR43105">
    <property type="entry name" value="RESPIRATORY NITRATE REDUCTASE"/>
    <property type="match status" value="1"/>
</dbReference>
<accession>A0A444R7N4</accession>
<dbReference type="InterPro" id="IPR009010">
    <property type="entry name" value="Asp_de-COase-like_dom_sf"/>
</dbReference>
<dbReference type="EMBL" id="SCJN01000259">
    <property type="protein sequence ID" value="RXD10377.1"/>
    <property type="molecule type" value="Genomic_DNA"/>
</dbReference>
<dbReference type="GO" id="GO:0016491">
    <property type="term" value="F:oxidoreductase activity"/>
    <property type="evidence" value="ECO:0007669"/>
    <property type="project" value="UniProtKB-KW"/>
</dbReference>
<protein>
    <submittedName>
        <fullName evidence="8">Nitrate reductase subunit alpha</fullName>
    </submittedName>
</protein>
<comment type="cofactor">
    <cofactor evidence="1">
        <name>Mo-bis(molybdopterin guanine dinucleotide)</name>
        <dbReference type="ChEBI" id="CHEBI:60539"/>
    </cofactor>
</comment>
<organism evidence="8 9">
    <name type="scientific">Escherichia coli</name>
    <dbReference type="NCBI Taxonomy" id="562"/>
    <lineage>
        <taxon>Bacteria</taxon>
        <taxon>Pseudomonadati</taxon>
        <taxon>Pseudomonadota</taxon>
        <taxon>Gammaproteobacteria</taxon>
        <taxon>Enterobacterales</taxon>
        <taxon>Enterobacteriaceae</taxon>
        <taxon>Escherichia</taxon>
    </lineage>
</organism>
<dbReference type="PANTHER" id="PTHR43105:SF2">
    <property type="entry name" value="RESPIRATORY NITRATE REDUCTASE 2 ALPHA CHAIN"/>
    <property type="match status" value="1"/>
</dbReference>
<dbReference type="SUPFAM" id="SSF53706">
    <property type="entry name" value="Formate dehydrogenase/DMSO reductase, domains 1-3"/>
    <property type="match status" value="1"/>
</dbReference>
<dbReference type="GO" id="GO:0051539">
    <property type="term" value="F:4 iron, 4 sulfur cluster binding"/>
    <property type="evidence" value="ECO:0007669"/>
    <property type="project" value="UniProtKB-KW"/>
</dbReference>
<dbReference type="Proteomes" id="UP000288730">
    <property type="component" value="Unassembled WGS sequence"/>
</dbReference>
<dbReference type="GO" id="GO:0016020">
    <property type="term" value="C:membrane"/>
    <property type="evidence" value="ECO:0007669"/>
    <property type="project" value="TreeGrafter"/>
</dbReference>
<dbReference type="AlphaFoldDB" id="A0A444R7N4"/>
<feature type="domain" description="Molybdopterin dinucleotide-binding" evidence="7">
    <location>
        <begin position="92"/>
        <end position="206"/>
    </location>
</feature>
<name>A0A444R7N4_ECOLX</name>
<dbReference type="Pfam" id="PF01568">
    <property type="entry name" value="Molydop_binding"/>
    <property type="match status" value="1"/>
</dbReference>
<dbReference type="InterPro" id="IPR006655">
    <property type="entry name" value="Mopterin_OxRdtase_prok_CS"/>
</dbReference>
<evidence type="ECO:0000256" key="6">
    <source>
        <dbReference type="ARBA" id="ARBA00023002"/>
    </source>
</evidence>
<dbReference type="CDD" id="cd02776">
    <property type="entry name" value="MopB_CT_Nitrate-R-NarG-like"/>
    <property type="match status" value="1"/>
</dbReference>